<dbReference type="OrthoDB" id="9776991at2"/>
<protein>
    <submittedName>
        <fullName evidence="1">YncE family protein</fullName>
    </submittedName>
</protein>
<proteinExistence type="predicted"/>
<dbReference type="InterPro" id="IPR011964">
    <property type="entry name" value="YVTN_b-propeller_repeat"/>
</dbReference>
<gene>
    <name evidence="1" type="ORF">E3U44_09590</name>
</gene>
<accession>A0A4P7C1I2</accession>
<dbReference type="InterPro" id="IPR051200">
    <property type="entry name" value="Host-pathogen_enzymatic-act"/>
</dbReference>
<dbReference type="Proteomes" id="UP000294325">
    <property type="component" value="Chromosome"/>
</dbReference>
<dbReference type="InterPro" id="IPR015943">
    <property type="entry name" value="WD40/YVTN_repeat-like_dom_sf"/>
</dbReference>
<dbReference type="NCBIfam" id="TIGR02276">
    <property type="entry name" value="beta_rpt_yvtn"/>
    <property type="match status" value="1"/>
</dbReference>
<dbReference type="Gene3D" id="2.130.10.10">
    <property type="entry name" value="YVTN repeat-like/Quinoprotein amine dehydrogenase"/>
    <property type="match status" value="2"/>
</dbReference>
<sequence>MKKIYGFLAALWLGGVWQVPSTQAGNLDPESGSSNHDSNALKLYVTLEAPDALGVVDPESKRRLRAISVGGKPHDVICAPDGSTAYITNPKTNDLSIVDTSTDKVKKTVKFGEEATPWHVEISPDGSQVFAALQDQSAVIILDTAQNRIASKVSVTSGPWAIAAPRNDIVYATLNGSVSKGTANRARSEDIAVFDPTEASPTAEYLTLAADTANGPHGIVSAPDGSAVYIAAQASHEVWKINVDDNRVERVAKIPDPNPSGTPLNPGFPTDLAISPDGNTLIAVNHDLDSITVINLETQRIIETVSTGEGSEPWGALIAPDGQTAYISTNGVDSLAFFPMSELTDGTEGASKSTIADLPTSDGLTWCKSAQ</sequence>
<reference evidence="1 2" key="1">
    <citation type="submission" date="2019-03" db="EMBL/GenBank/DDBJ databases">
        <title>The genome sequence of Nitrosococcus wardiae strain D1FHST reveals the archetypal metabolic capacity of ammonia-oxidizing Gammaproteobacteria.</title>
        <authorList>
            <person name="Wang L."/>
            <person name="Lim C.K."/>
            <person name="Hanson T.E."/>
            <person name="Dang H."/>
            <person name="Klotz M.G."/>
        </authorList>
    </citation>
    <scope>NUCLEOTIDE SEQUENCE [LARGE SCALE GENOMIC DNA]</scope>
    <source>
        <strain evidence="1 2">D1FHS</strain>
    </source>
</reference>
<dbReference type="RefSeq" id="WP_134357924.1">
    <property type="nucleotide sequence ID" value="NZ_CP038033.1"/>
</dbReference>
<keyword evidence="2" id="KW-1185">Reference proteome</keyword>
<dbReference type="AlphaFoldDB" id="A0A4P7C1I2"/>
<dbReference type="EMBL" id="CP038033">
    <property type="protein sequence ID" value="QBQ54732.1"/>
    <property type="molecule type" value="Genomic_DNA"/>
</dbReference>
<dbReference type="KEGG" id="nwr:E3U44_09590"/>
<name>A0A4P7C1I2_9GAMM</name>
<evidence type="ECO:0000313" key="2">
    <source>
        <dbReference type="Proteomes" id="UP000294325"/>
    </source>
</evidence>
<dbReference type="InterPro" id="IPR011044">
    <property type="entry name" value="Quino_amine_DH_bsu"/>
</dbReference>
<dbReference type="PANTHER" id="PTHR47197">
    <property type="entry name" value="PROTEIN NIRF"/>
    <property type="match status" value="1"/>
</dbReference>
<organism evidence="1 2">
    <name type="scientific">Nitrosococcus wardiae</name>
    <dbReference type="NCBI Taxonomy" id="1814290"/>
    <lineage>
        <taxon>Bacteria</taxon>
        <taxon>Pseudomonadati</taxon>
        <taxon>Pseudomonadota</taxon>
        <taxon>Gammaproteobacteria</taxon>
        <taxon>Chromatiales</taxon>
        <taxon>Chromatiaceae</taxon>
        <taxon>Nitrosococcus</taxon>
    </lineage>
</organism>
<dbReference type="SUPFAM" id="SSF50969">
    <property type="entry name" value="YVTN repeat-like/Quinoprotein amine dehydrogenase"/>
    <property type="match status" value="1"/>
</dbReference>
<evidence type="ECO:0000313" key="1">
    <source>
        <dbReference type="EMBL" id="QBQ54732.1"/>
    </source>
</evidence>
<dbReference type="PANTHER" id="PTHR47197:SF3">
    <property type="entry name" value="DIHYDRO-HEME D1 DEHYDROGENASE"/>
    <property type="match status" value="1"/>
</dbReference>